<keyword evidence="3" id="KW-1185">Reference proteome</keyword>
<feature type="compositionally biased region" description="Polar residues" evidence="1">
    <location>
        <begin position="1"/>
        <end position="12"/>
    </location>
</feature>
<dbReference type="InParanoid" id="F8PG80"/>
<dbReference type="Proteomes" id="UP000008063">
    <property type="component" value="Unassembled WGS sequence"/>
</dbReference>
<evidence type="ECO:0000256" key="1">
    <source>
        <dbReference type="SAM" id="MobiDB-lite"/>
    </source>
</evidence>
<dbReference type="EMBL" id="GL945474">
    <property type="protein sequence ID" value="EGO04327.1"/>
    <property type="molecule type" value="Genomic_DNA"/>
</dbReference>
<accession>F8PG80</accession>
<dbReference type="AlphaFoldDB" id="F8PG80"/>
<reference evidence="3" key="1">
    <citation type="journal article" date="2011" name="Science">
        <title>The plant cell wall-decomposing machinery underlies the functional diversity of forest fungi.</title>
        <authorList>
            <person name="Eastwood D.C."/>
            <person name="Floudas D."/>
            <person name="Binder M."/>
            <person name="Majcherczyk A."/>
            <person name="Schneider P."/>
            <person name="Aerts A."/>
            <person name="Asiegbu F.O."/>
            <person name="Baker S.E."/>
            <person name="Barry K."/>
            <person name="Bendiksby M."/>
            <person name="Blumentritt M."/>
            <person name="Coutinho P.M."/>
            <person name="Cullen D."/>
            <person name="de Vries R.P."/>
            <person name="Gathman A."/>
            <person name="Goodell B."/>
            <person name="Henrissat B."/>
            <person name="Ihrmark K."/>
            <person name="Kauserud H."/>
            <person name="Kohler A."/>
            <person name="LaButti K."/>
            <person name="Lapidus A."/>
            <person name="Lavin J.L."/>
            <person name="Lee Y.-H."/>
            <person name="Lindquist E."/>
            <person name="Lilly W."/>
            <person name="Lucas S."/>
            <person name="Morin E."/>
            <person name="Murat C."/>
            <person name="Oguiza J.A."/>
            <person name="Park J."/>
            <person name="Pisabarro A.G."/>
            <person name="Riley R."/>
            <person name="Rosling A."/>
            <person name="Salamov A."/>
            <person name="Schmidt O."/>
            <person name="Schmutz J."/>
            <person name="Skrede I."/>
            <person name="Stenlid J."/>
            <person name="Wiebenga A."/>
            <person name="Xie X."/>
            <person name="Kuees U."/>
            <person name="Hibbett D.S."/>
            <person name="Hoffmeister D."/>
            <person name="Hoegberg N."/>
            <person name="Martin F."/>
            <person name="Grigoriev I.V."/>
            <person name="Watkinson S.C."/>
        </authorList>
    </citation>
    <scope>NUCLEOTIDE SEQUENCE [LARGE SCALE GENOMIC DNA]</scope>
    <source>
        <strain evidence="3">strain S7.3</strain>
    </source>
</reference>
<evidence type="ECO:0000313" key="2">
    <source>
        <dbReference type="EMBL" id="EGO04327.1"/>
    </source>
</evidence>
<organism evidence="3">
    <name type="scientific">Serpula lacrymans var. lacrymans (strain S7.3)</name>
    <name type="common">Dry rot fungus</name>
    <dbReference type="NCBI Taxonomy" id="936435"/>
    <lineage>
        <taxon>Eukaryota</taxon>
        <taxon>Fungi</taxon>
        <taxon>Dikarya</taxon>
        <taxon>Basidiomycota</taxon>
        <taxon>Agaricomycotina</taxon>
        <taxon>Agaricomycetes</taxon>
        <taxon>Agaricomycetidae</taxon>
        <taxon>Boletales</taxon>
        <taxon>Coniophorineae</taxon>
        <taxon>Serpulaceae</taxon>
        <taxon>Serpula</taxon>
    </lineage>
</organism>
<proteinExistence type="predicted"/>
<name>F8PG80_SERL3</name>
<feature type="region of interest" description="Disordered" evidence="1">
    <location>
        <begin position="199"/>
        <end position="239"/>
    </location>
</feature>
<gene>
    <name evidence="2" type="ORF">SERLA73DRAFT_148887</name>
</gene>
<protein>
    <submittedName>
        <fullName evidence="2">Uncharacterized protein</fullName>
    </submittedName>
</protein>
<feature type="region of interest" description="Disordered" evidence="1">
    <location>
        <begin position="1"/>
        <end position="22"/>
    </location>
</feature>
<sequence>MNMTNSNMQHIPQTPEREHGEHCNRDCIQRHQQMTSPSVRREHLLDRRDLRNINIVQPNFGGPLHDNHMPQPLAGPAYPQLQPPFQMRQGNQLLATHGVDYNERLLDGFQNRHAERVNQRRNRLRRQEQAEDQMIQCQEAIQLQRQEQQLAEDHQEREIERQEAIRLQVQQHSQHADLRYEELHAQQLIRTQRAAQEELERREDELANQAHRAARDAVDQGGDLNEPVAARNAPRMPRP</sequence>
<dbReference type="HOGENOM" id="CLU_101488_0_0_1"/>
<evidence type="ECO:0000313" key="3">
    <source>
        <dbReference type="Proteomes" id="UP000008063"/>
    </source>
</evidence>